<dbReference type="AlphaFoldDB" id="A0A8T5VL22"/>
<reference evidence="1" key="2">
    <citation type="submission" date="2022-04" db="EMBL/GenBank/DDBJ databases">
        <authorList>
            <person name="Bromfield E.S.P."/>
            <person name="Cloutier S."/>
        </authorList>
    </citation>
    <scope>NUCLEOTIDE SEQUENCE</scope>
    <source>
        <strain evidence="1">1S5</strain>
    </source>
</reference>
<sequence length="139" mass="15800">MLQKKVLKQMPSDEKGNLIPKLEAEIRAIDLKISDLNAERHALVRILQRTKSEVFTAGATTRKNSFSKIVVEQEILQTLRRKEVPVSSADLLAAARTVRYNLKPVTFRTHLHRLKAKGLIVNSDEKGRGYWSLTPKADR</sequence>
<name>A0A8T5VL22_9BRAD</name>
<evidence type="ECO:0000313" key="1">
    <source>
        <dbReference type="EMBL" id="UPT88717.1"/>
    </source>
</evidence>
<organism evidence="1 2">
    <name type="scientific">Bradyrhizobium barranii subsp. apii</name>
    <dbReference type="NCBI Taxonomy" id="2819348"/>
    <lineage>
        <taxon>Bacteria</taxon>
        <taxon>Pseudomonadati</taxon>
        <taxon>Pseudomonadota</taxon>
        <taxon>Alphaproteobacteria</taxon>
        <taxon>Hyphomicrobiales</taxon>
        <taxon>Nitrobacteraceae</taxon>
        <taxon>Bradyrhizobium</taxon>
        <taxon>Bradyrhizobium barranii</taxon>
    </lineage>
</organism>
<evidence type="ECO:0000313" key="2">
    <source>
        <dbReference type="Proteomes" id="UP000551709"/>
    </source>
</evidence>
<reference evidence="1" key="1">
    <citation type="journal article" date="2017" name="Syst. Appl. Microbiol.">
        <title>Soybeans inoculated with root zone soils of Canadian native legumes harbour diverse and novel Bradyrhizobium spp. that possess agricultural potential.</title>
        <authorList>
            <person name="Bromfield E.S.P."/>
            <person name="Cloutier S."/>
            <person name="Tambong J.T."/>
            <person name="Tran Thi T.V."/>
        </authorList>
    </citation>
    <scope>NUCLEOTIDE SEQUENCE</scope>
    <source>
        <strain evidence="1">1S5</strain>
    </source>
</reference>
<proteinExistence type="predicted"/>
<protein>
    <submittedName>
        <fullName evidence="1">Uncharacterized protein</fullName>
    </submittedName>
</protein>
<accession>A0A8T5VL22</accession>
<dbReference type="Gene3D" id="1.10.10.10">
    <property type="entry name" value="Winged helix-like DNA-binding domain superfamily/Winged helix DNA-binding domain"/>
    <property type="match status" value="1"/>
</dbReference>
<dbReference type="InterPro" id="IPR036388">
    <property type="entry name" value="WH-like_DNA-bd_sf"/>
</dbReference>
<gene>
    <name evidence="1" type="ORF">HAP41_0000006465</name>
</gene>
<dbReference type="Proteomes" id="UP000551709">
    <property type="component" value="Chromosome"/>
</dbReference>
<dbReference type="RefSeq" id="WP_166104147.1">
    <property type="nucleotide sequence ID" value="NZ_CP096255.1"/>
</dbReference>
<dbReference type="EMBL" id="CP096255">
    <property type="protein sequence ID" value="UPT88717.1"/>
    <property type="molecule type" value="Genomic_DNA"/>
</dbReference>